<dbReference type="InterPro" id="IPR050641">
    <property type="entry name" value="RIFMO-like"/>
</dbReference>
<dbReference type="RefSeq" id="WP_262875150.1">
    <property type="nucleotide sequence ID" value="NZ_BAABKW010000007.1"/>
</dbReference>
<comment type="caution">
    <text evidence="4">The sequence shown here is derived from an EMBL/GenBank/DDBJ whole genome shotgun (WGS) entry which is preliminary data.</text>
</comment>
<dbReference type="SUPFAM" id="SSF51905">
    <property type="entry name" value="FAD/NAD(P)-binding domain"/>
    <property type="match status" value="1"/>
</dbReference>
<keyword evidence="1" id="KW-0285">Flavoprotein</keyword>
<dbReference type="EMBL" id="JBHTBE010000004">
    <property type="protein sequence ID" value="MFC7270220.1"/>
    <property type="molecule type" value="Genomic_DNA"/>
</dbReference>
<keyword evidence="2" id="KW-0274">FAD</keyword>
<feature type="domain" description="FAD-binding" evidence="3">
    <location>
        <begin position="5"/>
        <end position="365"/>
    </location>
</feature>
<protein>
    <submittedName>
        <fullName evidence="4">FAD-dependent monooxygenase</fullName>
    </submittedName>
</protein>
<dbReference type="Pfam" id="PF21274">
    <property type="entry name" value="Rng_hyd_C"/>
    <property type="match status" value="1"/>
</dbReference>
<evidence type="ECO:0000313" key="4">
    <source>
        <dbReference type="EMBL" id="MFC7270220.1"/>
    </source>
</evidence>
<evidence type="ECO:0000256" key="1">
    <source>
        <dbReference type="ARBA" id="ARBA00022630"/>
    </source>
</evidence>
<accession>A0ABW2HL20</accession>
<keyword evidence="5" id="KW-1185">Reference proteome</keyword>
<keyword evidence="4" id="KW-0503">Monooxygenase</keyword>
<evidence type="ECO:0000256" key="2">
    <source>
        <dbReference type="ARBA" id="ARBA00022827"/>
    </source>
</evidence>
<name>A0ABW2HL20_9MICO</name>
<sequence>MAHIETEVLVVGAGLAGATAGVLLGRHGIRTMMVSRAPWVANSPRAHIVNQRTMEVMRSIGLEQACVEAATPGELMANHVMMTAVNGVEFGRLWTWGNDPARAGEYAHSPGKGCDLPQDRFEPILVGEAMRRGVTTRYSTEFVSLAQDDEGVTTTLRDRLTGEEFTVRSRYVIGADGGQSPVATAIGLPLTGTSGLAPALNVHFKADLSAYFADRPGSIFWIMQPGREGAMGNAMLRMVRPWNEWIIGFVHLGESVTELSHDELVDAVREVVQDDSIEIEILGMYPWRINHVIAEHYSAGRVFCAGDAVHRHPPMNGLGGNTCIQDAFNLAWKLAAVLRWDADPTLLETYSQERQPIGRHVIDRALAGWHQNPEVVRALGIDPSASAEVRQAQFEVLFEDSDAGEARRAAFEEAKRSKVWSYHAHGTEMNQVYRAGALTGDAPSTVPSADELVYHPSAQPGARVPHAWVRSGGRTVSTLDLCPPEQFTLLTRARGTVWEQAVAEVAAHTRVPIAAVRIGAGADVADLYGAWAEASQIGETGCVLVRPDQHIAWRIESAPDDPAGALRDVLERLALTRVQTFA</sequence>
<reference evidence="5" key="1">
    <citation type="journal article" date="2019" name="Int. J. Syst. Evol. Microbiol.">
        <title>The Global Catalogue of Microorganisms (GCM) 10K type strain sequencing project: providing services to taxonomists for standard genome sequencing and annotation.</title>
        <authorList>
            <consortium name="The Broad Institute Genomics Platform"/>
            <consortium name="The Broad Institute Genome Sequencing Center for Infectious Disease"/>
            <person name="Wu L."/>
            <person name="Ma J."/>
        </authorList>
    </citation>
    <scope>NUCLEOTIDE SEQUENCE [LARGE SCALE GENOMIC DNA]</scope>
    <source>
        <strain evidence="5">CGMCC 1.15772</strain>
    </source>
</reference>
<dbReference type="PANTHER" id="PTHR43004:SF8">
    <property type="entry name" value="FAD-BINDING DOMAIN-CONTAINING PROTEIN-RELATED"/>
    <property type="match status" value="1"/>
</dbReference>
<dbReference type="PANTHER" id="PTHR43004">
    <property type="entry name" value="TRK SYSTEM POTASSIUM UPTAKE PROTEIN"/>
    <property type="match status" value="1"/>
</dbReference>
<evidence type="ECO:0000313" key="5">
    <source>
        <dbReference type="Proteomes" id="UP001596507"/>
    </source>
</evidence>
<gene>
    <name evidence="4" type="ORF">ACFQRL_14745</name>
</gene>
<dbReference type="GO" id="GO:0004497">
    <property type="term" value="F:monooxygenase activity"/>
    <property type="evidence" value="ECO:0007669"/>
    <property type="project" value="UniProtKB-KW"/>
</dbReference>
<dbReference type="Gene3D" id="3.40.30.120">
    <property type="match status" value="1"/>
</dbReference>
<dbReference type="Proteomes" id="UP001596507">
    <property type="component" value="Unassembled WGS sequence"/>
</dbReference>
<dbReference type="InterPro" id="IPR036188">
    <property type="entry name" value="FAD/NAD-bd_sf"/>
</dbReference>
<dbReference type="Pfam" id="PF01494">
    <property type="entry name" value="FAD_binding_3"/>
    <property type="match status" value="1"/>
</dbReference>
<organism evidence="4 5">
    <name type="scientific">Microbacterium fluvii</name>
    <dbReference type="NCBI Taxonomy" id="415215"/>
    <lineage>
        <taxon>Bacteria</taxon>
        <taxon>Bacillati</taxon>
        <taxon>Actinomycetota</taxon>
        <taxon>Actinomycetes</taxon>
        <taxon>Micrococcales</taxon>
        <taxon>Microbacteriaceae</taxon>
        <taxon>Microbacterium</taxon>
    </lineage>
</organism>
<dbReference type="Gene3D" id="3.50.50.60">
    <property type="entry name" value="FAD/NAD(P)-binding domain"/>
    <property type="match status" value="1"/>
</dbReference>
<dbReference type="PRINTS" id="PR00420">
    <property type="entry name" value="RNGMNOXGNASE"/>
</dbReference>
<dbReference type="InterPro" id="IPR002938">
    <property type="entry name" value="FAD-bd"/>
</dbReference>
<dbReference type="Gene3D" id="3.30.9.10">
    <property type="entry name" value="D-Amino Acid Oxidase, subunit A, domain 2"/>
    <property type="match status" value="1"/>
</dbReference>
<evidence type="ECO:0000259" key="3">
    <source>
        <dbReference type="Pfam" id="PF01494"/>
    </source>
</evidence>
<proteinExistence type="predicted"/>
<keyword evidence="4" id="KW-0560">Oxidoreductase</keyword>